<keyword evidence="1" id="KW-0863">Zinc-finger</keyword>
<feature type="region of interest" description="Disordered" evidence="2">
    <location>
        <begin position="2024"/>
        <end position="2050"/>
    </location>
</feature>
<dbReference type="GO" id="GO:0008270">
    <property type="term" value="F:zinc ion binding"/>
    <property type="evidence" value="ECO:0007669"/>
    <property type="project" value="UniProtKB-KW"/>
</dbReference>
<gene>
    <name evidence="4" type="ORF">AALO_G00157940</name>
</gene>
<name>A0AAV6GGQ4_9TELE</name>
<dbReference type="PANTHER" id="PTHR21465:SF2">
    <property type="entry name" value="ZINC FINGER PROTEIN 469"/>
    <property type="match status" value="1"/>
</dbReference>
<feature type="compositionally biased region" description="Polar residues" evidence="2">
    <location>
        <begin position="2266"/>
        <end position="2276"/>
    </location>
</feature>
<feature type="domain" description="C2H2-type" evidence="3">
    <location>
        <begin position="1928"/>
        <end position="1956"/>
    </location>
</feature>
<feature type="compositionally biased region" description="Basic and acidic residues" evidence="2">
    <location>
        <begin position="2220"/>
        <end position="2232"/>
    </location>
</feature>
<dbReference type="InterPro" id="IPR013087">
    <property type="entry name" value="Znf_C2H2_type"/>
</dbReference>
<accession>A0AAV6GGQ4</accession>
<feature type="compositionally biased region" description="Polar residues" evidence="2">
    <location>
        <begin position="608"/>
        <end position="620"/>
    </location>
</feature>
<proteinExistence type="predicted"/>
<dbReference type="SUPFAM" id="SSF57667">
    <property type="entry name" value="beta-beta-alpha zinc fingers"/>
    <property type="match status" value="1"/>
</dbReference>
<dbReference type="InterPro" id="IPR039270">
    <property type="entry name" value="ZNF469"/>
</dbReference>
<keyword evidence="5" id="KW-1185">Reference proteome</keyword>
<feature type="region of interest" description="Disordered" evidence="2">
    <location>
        <begin position="2074"/>
        <end position="2095"/>
    </location>
</feature>
<feature type="compositionally biased region" description="Low complexity" evidence="2">
    <location>
        <begin position="17"/>
        <end position="29"/>
    </location>
</feature>
<evidence type="ECO:0000313" key="5">
    <source>
        <dbReference type="Proteomes" id="UP000823561"/>
    </source>
</evidence>
<feature type="domain" description="C2H2-type" evidence="3">
    <location>
        <begin position="1702"/>
        <end position="1729"/>
    </location>
</feature>
<dbReference type="InterPro" id="IPR036236">
    <property type="entry name" value="Znf_C2H2_sf"/>
</dbReference>
<feature type="compositionally biased region" description="Polar residues" evidence="2">
    <location>
        <begin position="2451"/>
        <end position="2468"/>
    </location>
</feature>
<dbReference type="SMART" id="SM00355">
    <property type="entry name" value="ZnF_C2H2"/>
    <property type="match status" value="7"/>
</dbReference>
<feature type="region of interest" description="Disordered" evidence="2">
    <location>
        <begin position="2441"/>
        <end position="2477"/>
    </location>
</feature>
<dbReference type="Proteomes" id="UP000823561">
    <property type="component" value="Chromosome 11"/>
</dbReference>
<feature type="compositionally biased region" description="Basic and acidic residues" evidence="2">
    <location>
        <begin position="2241"/>
        <end position="2252"/>
    </location>
</feature>
<feature type="compositionally biased region" description="Polar residues" evidence="2">
    <location>
        <begin position="1216"/>
        <end position="1228"/>
    </location>
</feature>
<feature type="region of interest" description="Disordered" evidence="2">
    <location>
        <begin position="455"/>
        <end position="479"/>
    </location>
</feature>
<evidence type="ECO:0000256" key="2">
    <source>
        <dbReference type="SAM" id="MobiDB-lite"/>
    </source>
</evidence>
<feature type="compositionally biased region" description="Basic and acidic residues" evidence="2">
    <location>
        <begin position="2279"/>
        <end position="2292"/>
    </location>
</feature>
<feature type="region of interest" description="Disordered" evidence="2">
    <location>
        <begin position="1400"/>
        <end position="1439"/>
    </location>
</feature>
<feature type="region of interest" description="Disordered" evidence="2">
    <location>
        <begin position="954"/>
        <end position="978"/>
    </location>
</feature>
<feature type="compositionally biased region" description="Basic and acidic residues" evidence="2">
    <location>
        <begin position="1674"/>
        <end position="1694"/>
    </location>
</feature>
<feature type="compositionally biased region" description="Basic and acidic residues" evidence="2">
    <location>
        <begin position="1827"/>
        <end position="1841"/>
    </location>
</feature>
<protein>
    <recommendedName>
        <fullName evidence="3">C2H2-type domain-containing protein</fullName>
    </recommendedName>
</protein>
<feature type="compositionally biased region" description="Polar residues" evidence="2">
    <location>
        <begin position="1127"/>
        <end position="1136"/>
    </location>
</feature>
<feature type="compositionally biased region" description="Basic and acidic residues" evidence="2">
    <location>
        <begin position="389"/>
        <end position="411"/>
    </location>
</feature>
<feature type="compositionally biased region" description="Basic and acidic residues" evidence="2">
    <location>
        <begin position="2197"/>
        <end position="2212"/>
    </location>
</feature>
<organism evidence="4 5">
    <name type="scientific">Alosa alosa</name>
    <name type="common">allis shad</name>
    <dbReference type="NCBI Taxonomy" id="278164"/>
    <lineage>
        <taxon>Eukaryota</taxon>
        <taxon>Metazoa</taxon>
        <taxon>Chordata</taxon>
        <taxon>Craniata</taxon>
        <taxon>Vertebrata</taxon>
        <taxon>Euteleostomi</taxon>
        <taxon>Actinopterygii</taxon>
        <taxon>Neopterygii</taxon>
        <taxon>Teleostei</taxon>
        <taxon>Clupei</taxon>
        <taxon>Clupeiformes</taxon>
        <taxon>Clupeoidei</taxon>
        <taxon>Clupeidae</taxon>
        <taxon>Alosa</taxon>
    </lineage>
</organism>
<evidence type="ECO:0000313" key="4">
    <source>
        <dbReference type="EMBL" id="KAG5273985.1"/>
    </source>
</evidence>
<dbReference type="EMBL" id="JADWDJ010000011">
    <property type="protein sequence ID" value="KAG5273985.1"/>
    <property type="molecule type" value="Genomic_DNA"/>
</dbReference>
<dbReference type="Gene3D" id="3.30.160.60">
    <property type="entry name" value="Classic Zinc Finger"/>
    <property type="match status" value="2"/>
</dbReference>
<feature type="region of interest" description="Disordered" evidence="2">
    <location>
        <begin position="1216"/>
        <end position="1254"/>
    </location>
</feature>
<feature type="domain" description="C2H2-type" evidence="3">
    <location>
        <begin position="1981"/>
        <end position="2003"/>
    </location>
</feature>
<feature type="compositionally biased region" description="Polar residues" evidence="2">
    <location>
        <begin position="2343"/>
        <end position="2354"/>
    </location>
</feature>
<feature type="compositionally biased region" description="Basic and acidic residues" evidence="2">
    <location>
        <begin position="1403"/>
        <end position="1423"/>
    </location>
</feature>
<feature type="region of interest" description="Disordered" evidence="2">
    <location>
        <begin position="1820"/>
        <end position="1875"/>
    </location>
</feature>
<feature type="region of interest" description="Disordered" evidence="2">
    <location>
        <begin position="605"/>
        <end position="643"/>
    </location>
</feature>
<feature type="compositionally biased region" description="Basic and acidic residues" evidence="2">
    <location>
        <begin position="74"/>
        <end position="94"/>
    </location>
</feature>
<feature type="region of interest" description="Disordered" evidence="2">
    <location>
        <begin position="1669"/>
        <end position="1694"/>
    </location>
</feature>
<feature type="region of interest" description="Disordered" evidence="2">
    <location>
        <begin position="368"/>
        <end position="411"/>
    </location>
</feature>
<dbReference type="PANTHER" id="PTHR21465">
    <property type="entry name" value="ZINC FINGER PROTEIN 469"/>
    <property type="match status" value="1"/>
</dbReference>
<feature type="compositionally biased region" description="Basic and acidic residues" evidence="2">
    <location>
        <begin position="2126"/>
        <end position="2151"/>
    </location>
</feature>
<feature type="region of interest" description="Disordered" evidence="2">
    <location>
        <begin position="2114"/>
        <end position="2365"/>
    </location>
</feature>
<comment type="caution">
    <text evidence="4">The sequence shown here is derived from an EMBL/GenBank/DDBJ whole genome shotgun (WGS) entry which is preliminary data.</text>
</comment>
<dbReference type="PROSITE" id="PS00028">
    <property type="entry name" value="ZINC_FINGER_C2H2_1"/>
    <property type="match status" value="6"/>
</dbReference>
<evidence type="ECO:0000259" key="3">
    <source>
        <dbReference type="PROSITE" id="PS50157"/>
    </source>
</evidence>
<feature type="compositionally biased region" description="Basic and acidic residues" evidence="2">
    <location>
        <begin position="1115"/>
        <end position="1124"/>
    </location>
</feature>
<sequence length="2517" mass="278887">MARTEESTCHTKESHKTSSSSKLYSSEVLSNKELNSNSKQKKDDSSSKVKPSHKRKAESVSHAALQHSDTPTIEFDKLTDGVHGDSKEPTNFHTDLVKKPPSLCNVLMDEVCLSPTNLQDVAVQKDSMRHSLMPCPLEQEQSLLKSPLSFDTSSMFGDLTVGAFDNNLYPDIQLNKDSFSPLEPSSDKKEMFESSFSPFLEQRDWGLMVDVTPELPDEISQYKDDSDAESEKKSSFGTVPFSLPDKIMNYSTGLSNCVSEDELEIKRIVTELESQLQTNKLSTSSLLEEELPKQLTMSKFSPLRLDQETDNEQGALEVDCAGESLALTAPNMPVDPHSEGFSEPEMPWASPLQFGLVETQHCLHTPTHSITHTHDTQSDKVGTGGDISVAEREDHPGTPHKSEGDSDVKSLHTDKSEEMLENEMYKENLMKSLEVISDSIFKKDPLPLPLSESKLLQSSPEHSQSSCQEANDDLMGNDTLSDAEETRLDKQSEALYASPRSVSAGCEMAEEVDTIKFNDSSENPVTQNNTNATESSQMEPFHVLASQLHDPQNPVEICEELQSKALKRHRDSSESPELLFPTTLQYERERSKDCNWASRQLEQEEMEMNSNIKSDQTGTEETSKESKVSQPCHGKPSVDEAEEKGKECVEEGCLTAHELKESERVVEEDGIKNTAVHPACSASREGEESSKTENITEEHLSTQMIEAAAESTCHASPQISVTEHFSHAHASHVDPIKDTDMDTGEGITSDLPDQITEEPGYRDILVEPTLTIATSPLTPACTDDTHEEEQNKHLAIPPLSPCLPSPPHGSPALHMKDTELKTKWQDDSQPTGDTEVPREEQNELNCIKETLISEPPPAAAVGLDHPCVPHLEFEMTKSEMSISDTMVCNSIVSVNSNLTVPSPTETFPSKDSVYDFKLSPLSYKEVSDNQEHFHYNFTSLPSEKEMVEYSCIKTSPKSDDNQNNTDLLLPSNELSTGHDDQELKLSTDSNKLEALSMPAISIQKSHIEDNDNCSYSDVTCSRQQECISTNKMHVSKMENCHVALETIDFMDFHLGLLKKTDGESFDILTIPTEDVSFTMRANNAVSTVEKLLQGQGETATKPSTSAPPTQTEEGLVTKHAEAKPSPKKNNASHPGQGNFQCEICSMYLRTLPGLKRHKAMKHVVRTNVSVSMTSNTSIYQTPVPLQKDAQPLINMHSLQTQGNAMSINVDEPVSMLESTASEPDSSAEPNHKEKKRHPATEKTRKNGKAWKNKNSEVGGESYPFNIVKADPFPEELLSMLDTDILHSIPPEFPPVSQQGCCPLPEKTNTTSSHEGSEVAGPEKLTVETDINDHKFTTSPTDSFHIQEQDLMASNTPEEAGTSAAKEGIVRDFEMSGEHESCNMKTIAYAQTASLGQKSMNTELEQKSEVEIKSESSNEPREDADPLTCSFKETPASPSGLGPDLNALLDDESTFSQLFPRTEEMKRKKCPRVYGKSNKKQKVASNVPAVQDYPPADMFLDRREDYKESKTDKMFVNNINAPEYDMMTIDDAIILDMCHKGVMKGSAEKDCHSDSVTNEKGYDETADHGINTFLCPTEDIISKVPVPLGPLNPVADTDPLVSPDVELCKSELTDTYPGAPPCVQENVSHLPSIDIQNLNTTFQLPEIQFFEPGKDISIVGSIISEDDVLQSLPTESEKPAKKPAERRGRKRGEAGLKPKDKQYKCKVCFTWFLTLGELNFHKLSHNPSPPPTCYMCVQRKFSSREQLRDHLREKHAKNKAGVWACGMCLKEISDVWMYNEHLREHATQFARKGQTQSSLLDMPGCFMQENAVKNFITSIMQHQPSKSSRGDKSSSREDRRATPDAAGQETKTDDDSEPIVTKTKGSGGGSKHSTFTPLEVLKAEIAPKNVEMHPNCKDPSRDCHHCGKQFPKPFKLQRHLVVHSLQKIFLCNKCPVSYQEAKELKDHLKNEHEELDESDSKHTTLYTCELCADVMHVIKKSFICSTCNYIFSKKEQFDRHMEKHLAGGNKIFKFRGVLRPCKMAASKDDSFNSPPSKKRKILPESLQENSSDSGIASVASCHLGQSVELEALKSSMTEPMQCSDDNEHQTETSDTDVKTEDEILDELKQCQFNVDSAVQTSPPKAIPKTEESDDLSHVEPAQETKNNGKDVKCMTVNCDVKEEDDPLASPKQLVSPASVTGDERDCTSKPNQCFSEANIHESLKEEDHNKRGGESSPGSLDKSRAADLPHKEPLSYCPKLPEQMRQEKAKDHPVLTATCDAEGKDPPSTSDTDQFVSPQMKEKAGSRAAENRKHSPGASPWALSSGTAEVSPVPHAKATPLTSSSNEEKESTRPHKKRKEPKVTYSSQKTSSTVARENLGIDSRAKKKFRLSKAELPSGLRKPEAPGDYPVLSSVKDDIVSNKIVSKHRSGTLGLQLKKGSLDNYPPKKTEIVRHLNVEFKGKRLGPGRPVQSPTSKVSVPSINNSLNKSKPKAGVRSVDTHSYRTAESQNNLLSQLFGQKLTSFKIPLRKDTSESIN</sequence>
<feature type="compositionally biased region" description="Basic and acidic residues" evidence="2">
    <location>
        <begin position="1"/>
        <end position="16"/>
    </location>
</feature>
<feature type="compositionally biased region" description="Basic and acidic residues" evidence="2">
    <location>
        <begin position="2084"/>
        <end position="2095"/>
    </location>
</feature>
<feature type="compositionally biased region" description="Low complexity" evidence="2">
    <location>
        <begin position="1098"/>
        <end position="1111"/>
    </location>
</feature>
<reference evidence="4" key="1">
    <citation type="submission" date="2020-10" db="EMBL/GenBank/DDBJ databases">
        <title>Chromosome-scale genome assembly of the Allis shad, Alosa alosa.</title>
        <authorList>
            <person name="Margot Z."/>
            <person name="Christophe K."/>
            <person name="Cabau C."/>
            <person name="Louis A."/>
            <person name="Berthelot C."/>
            <person name="Parey E."/>
            <person name="Roest Crollius H."/>
            <person name="Montfort J."/>
            <person name="Robinson-Rechavi M."/>
            <person name="Bucao C."/>
            <person name="Bouchez O."/>
            <person name="Gislard M."/>
            <person name="Lluch J."/>
            <person name="Milhes M."/>
            <person name="Lampietro C."/>
            <person name="Lopez Roques C."/>
            <person name="Donnadieu C."/>
            <person name="Braasch I."/>
            <person name="Desvignes T."/>
            <person name="Postlethwait J."/>
            <person name="Bobe J."/>
            <person name="Guiguen Y."/>
        </authorList>
    </citation>
    <scope>NUCLEOTIDE SEQUENCE</scope>
    <source>
        <strain evidence="4">M-15738</strain>
        <tissue evidence="4">Blood</tissue>
    </source>
</reference>
<keyword evidence="1" id="KW-0479">Metal-binding</keyword>
<feature type="domain" description="C2H2-type" evidence="3">
    <location>
        <begin position="1900"/>
        <end position="1927"/>
    </location>
</feature>
<feature type="region of interest" description="Disordered" evidence="2">
    <location>
        <begin position="1093"/>
        <end position="1136"/>
    </location>
</feature>
<feature type="region of interest" description="Disordered" evidence="2">
    <location>
        <begin position="1"/>
        <end position="94"/>
    </location>
</feature>
<evidence type="ECO:0000256" key="1">
    <source>
        <dbReference type="PROSITE-ProRule" id="PRU00042"/>
    </source>
</evidence>
<dbReference type="PROSITE" id="PS50157">
    <property type="entry name" value="ZINC_FINGER_C2H2_2"/>
    <property type="match status" value="4"/>
</dbReference>
<keyword evidence="1" id="KW-0862">Zinc</keyword>